<dbReference type="Gene3D" id="3.40.50.2300">
    <property type="match status" value="1"/>
</dbReference>
<dbReference type="AlphaFoldDB" id="A0A1W1CGV9"/>
<evidence type="ECO:0000259" key="1">
    <source>
        <dbReference type="PROSITE" id="PS50110"/>
    </source>
</evidence>
<dbReference type="GO" id="GO:0071111">
    <property type="term" value="F:cyclic-guanylate-specific phosphodiesterase activity"/>
    <property type="evidence" value="ECO:0007669"/>
    <property type="project" value="InterPro"/>
</dbReference>
<dbReference type="Pfam" id="PF08447">
    <property type="entry name" value="PAS_3"/>
    <property type="match status" value="1"/>
</dbReference>
<dbReference type="CDD" id="cd17536">
    <property type="entry name" value="REC_YesN-like"/>
    <property type="match status" value="1"/>
</dbReference>
<organism evidence="5">
    <name type="scientific">hydrothermal vent metagenome</name>
    <dbReference type="NCBI Taxonomy" id="652676"/>
    <lineage>
        <taxon>unclassified sequences</taxon>
        <taxon>metagenomes</taxon>
        <taxon>ecological metagenomes</taxon>
    </lineage>
</organism>
<dbReference type="InterPro" id="IPR050706">
    <property type="entry name" value="Cyclic-di-GMP_PDE-like"/>
</dbReference>
<dbReference type="PROSITE" id="PS50883">
    <property type="entry name" value="EAL"/>
    <property type="match status" value="1"/>
</dbReference>
<name>A0A1W1CGV9_9ZZZZ</name>
<reference evidence="5" key="1">
    <citation type="submission" date="2016-10" db="EMBL/GenBank/DDBJ databases">
        <authorList>
            <person name="de Groot N.N."/>
        </authorList>
    </citation>
    <scope>NUCLEOTIDE SEQUENCE</scope>
</reference>
<dbReference type="SMART" id="SM00086">
    <property type="entry name" value="PAC"/>
    <property type="match status" value="1"/>
</dbReference>
<dbReference type="PROSITE" id="PS50113">
    <property type="entry name" value="PAC"/>
    <property type="match status" value="1"/>
</dbReference>
<dbReference type="PANTHER" id="PTHR33121">
    <property type="entry name" value="CYCLIC DI-GMP PHOSPHODIESTERASE PDEF"/>
    <property type="match status" value="1"/>
</dbReference>
<feature type="domain" description="EAL" evidence="4">
    <location>
        <begin position="419"/>
        <end position="661"/>
    </location>
</feature>
<dbReference type="Gene3D" id="3.30.450.20">
    <property type="entry name" value="PAS domain"/>
    <property type="match status" value="1"/>
</dbReference>
<dbReference type="PANTHER" id="PTHR33121:SF79">
    <property type="entry name" value="CYCLIC DI-GMP PHOSPHODIESTERASE PDED-RELATED"/>
    <property type="match status" value="1"/>
</dbReference>
<dbReference type="InterPro" id="IPR001633">
    <property type="entry name" value="EAL_dom"/>
</dbReference>
<dbReference type="InterPro" id="IPR001610">
    <property type="entry name" value="PAC"/>
</dbReference>
<dbReference type="SMART" id="SM00052">
    <property type="entry name" value="EAL"/>
    <property type="match status" value="1"/>
</dbReference>
<evidence type="ECO:0000259" key="4">
    <source>
        <dbReference type="PROSITE" id="PS50883"/>
    </source>
</evidence>
<gene>
    <name evidence="5" type="ORF">MNB_SM-5-1183</name>
</gene>
<dbReference type="PROSITE" id="PS50112">
    <property type="entry name" value="PAS"/>
    <property type="match status" value="1"/>
</dbReference>
<protein>
    <submittedName>
        <fullName evidence="5">Diguanylate cyclase/phosphodiesterase (GGDEF &amp; EAL domains) with PAS/PAC sensor(S)</fullName>
    </submittedName>
</protein>
<evidence type="ECO:0000259" key="3">
    <source>
        <dbReference type="PROSITE" id="PS50113"/>
    </source>
</evidence>
<dbReference type="NCBIfam" id="TIGR00229">
    <property type="entry name" value="sensory_box"/>
    <property type="match status" value="1"/>
</dbReference>
<dbReference type="Pfam" id="PF00072">
    <property type="entry name" value="Response_reg"/>
    <property type="match status" value="1"/>
</dbReference>
<dbReference type="InterPro" id="IPR000700">
    <property type="entry name" value="PAS-assoc_C"/>
</dbReference>
<dbReference type="CDD" id="cd01948">
    <property type="entry name" value="EAL"/>
    <property type="match status" value="1"/>
</dbReference>
<sequence>MNYNDNREEINYLKNLKVLFVEDDLNAREITTMILEDIFGNVVSAVDGIDAFEKFQHDSFDIVISDINMPRMNGIELFKKIKEINQDVSLIFLSAHNESNYFLEGIKIGVNGYLLKPINIHQLMNTFIRVAQKYKYKKQAQENLCLLNEYKEAVNQSSIVSKANIKGIITFVNDAFCKISQYTEEELIGKNHNIVRHPDMSKSVFEDLWDTIKNKKKSWKGVIKNRAKNGTAYYTDSLIMPILDNDGNILEYISIRHDITAVMNPAKQLMDAVHSNETILIYIKIAKFEILEEFYDNETLEKIQKNVKNYLFERFQNMNVENIYQLGEGNYGVLLDKKRNNNPQKLFEDIQDVQKTIQDDKIKLDDFEYDIAILVSVVYAGERILESAKMGMKQLLESEKYFIVSNDFAKLRAQKARKNIETLFMIKEAIASSKVISYFQPIIENKTKKIAKYESLVRLIDKNDKVLSPYFFLDTAKKTDYYSKITHIVLEHSFAVLEHCQVDISINLSAIDIEQNETREKIFTLLEKNKHNTSRVVFELLEDETVRDFETIKAFIKNVKEYEVKIAIDDFGTGYSNFERLLDYQPDILKIDGSLIKNIENSDYSLSLVKSIVAFAKEQDIATIAEFIENENIFKIINEIGVDYSQGYFFGKPEPLIEAKH</sequence>
<evidence type="ECO:0000259" key="2">
    <source>
        <dbReference type="PROSITE" id="PS50112"/>
    </source>
</evidence>
<evidence type="ECO:0000313" key="5">
    <source>
        <dbReference type="EMBL" id="SFV64942.1"/>
    </source>
</evidence>
<dbReference type="Gene3D" id="3.20.20.450">
    <property type="entry name" value="EAL domain"/>
    <property type="match status" value="1"/>
</dbReference>
<dbReference type="InterPro" id="IPR013655">
    <property type="entry name" value="PAS_fold_3"/>
</dbReference>
<dbReference type="SMART" id="SM00448">
    <property type="entry name" value="REC"/>
    <property type="match status" value="1"/>
</dbReference>
<dbReference type="InterPro" id="IPR035919">
    <property type="entry name" value="EAL_sf"/>
</dbReference>
<dbReference type="EMBL" id="FPHH01000083">
    <property type="protein sequence ID" value="SFV64942.1"/>
    <property type="molecule type" value="Genomic_DNA"/>
</dbReference>
<dbReference type="InterPro" id="IPR035965">
    <property type="entry name" value="PAS-like_dom_sf"/>
</dbReference>
<accession>A0A1W1CGV9</accession>
<dbReference type="Pfam" id="PF00563">
    <property type="entry name" value="EAL"/>
    <property type="match status" value="1"/>
</dbReference>
<dbReference type="PROSITE" id="PS50110">
    <property type="entry name" value="RESPONSE_REGULATORY"/>
    <property type="match status" value="1"/>
</dbReference>
<feature type="domain" description="PAC" evidence="3">
    <location>
        <begin position="217"/>
        <end position="271"/>
    </location>
</feature>
<feature type="domain" description="Response regulatory" evidence="1">
    <location>
        <begin position="17"/>
        <end position="131"/>
    </location>
</feature>
<dbReference type="InterPro" id="IPR000014">
    <property type="entry name" value="PAS"/>
</dbReference>
<dbReference type="SUPFAM" id="SSF141868">
    <property type="entry name" value="EAL domain-like"/>
    <property type="match status" value="1"/>
</dbReference>
<dbReference type="InterPro" id="IPR011006">
    <property type="entry name" value="CheY-like_superfamily"/>
</dbReference>
<feature type="domain" description="PAS" evidence="2">
    <location>
        <begin position="164"/>
        <end position="215"/>
    </location>
</feature>
<dbReference type="SUPFAM" id="SSF52172">
    <property type="entry name" value="CheY-like"/>
    <property type="match status" value="1"/>
</dbReference>
<proteinExistence type="predicted"/>
<dbReference type="InterPro" id="IPR001789">
    <property type="entry name" value="Sig_transdc_resp-reg_receiver"/>
</dbReference>
<dbReference type="CDD" id="cd00130">
    <property type="entry name" value="PAS"/>
    <property type="match status" value="1"/>
</dbReference>
<dbReference type="SUPFAM" id="SSF55785">
    <property type="entry name" value="PYP-like sensor domain (PAS domain)"/>
    <property type="match status" value="1"/>
</dbReference>
<dbReference type="GO" id="GO:0000160">
    <property type="term" value="P:phosphorelay signal transduction system"/>
    <property type="evidence" value="ECO:0007669"/>
    <property type="project" value="InterPro"/>
</dbReference>